<reference evidence="2" key="1">
    <citation type="submission" date="2013-07" db="EMBL/GenBank/DDBJ databases">
        <title>The genome of an arbuscular mycorrhizal fungus provides insights into the evolution of the oldest plant symbiosis.</title>
        <authorList>
            <consortium name="DOE Joint Genome Institute"/>
            <person name="Tisserant E."/>
            <person name="Malbreil M."/>
            <person name="Kuo A."/>
            <person name="Kohler A."/>
            <person name="Symeonidi A."/>
            <person name="Balestrini R."/>
            <person name="Charron P."/>
            <person name="Duensing N."/>
            <person name="Frei-dit-Frey N."/>
            <person name="Gianinazzi-Pearson V."/>
            <person name="Gilbert B."/>
            <person name="Handa Y."/>
            <person name="Hijri M."/>
            <person name="Kaul R."/>
            <person name="Kawaguchi M."/>
            <person name="Krajinski F."/>
            <person name="Lammers P."/>
            <person name="Lapierre D."/>
            <person name="Masclaux F.G."/>
            <person name="Murat C."/>
            <person name="Morin E."/>
            <person name="Ndikumana S."/>
            <person name="Pagni M."/>
            <person name="Petitpierre D."/>
            <person name="Requena N."/>
            <person name="Rosikiewicz P."/>
            <person name="Riley R."/>
            <person name="Saito K."/>
            <person name="San Clemente H."/>
            <person name="Shapiro H."/>
            <person name="van Tuinen D."/>
            <person name="Becard G."/>
            <person name="Bonfante P."/>
            <person name="Paszkowski U."/>
            <person name="Shachar-Hill Y."/>
            <person name="Young J.P."/>
            <person name="Sanders I.R."/>
            <person name="Henrissat B."/>
            <person name="Rensing S.A."/>
            <person name="Grigoriev I.V."/>
            <person name="Corradi N."/>
            <person name="Roux C."/>
            <person name="Martin F."/>
        </authorList>
    </citation>
    <scope>NUCLEOTIDE SEQUENCE</scope>
    <source>
        <strain evidence="2">DAOM 197198</strain>
    </source>
</reference>
<accession>U9STH3</accession>
<evidence type="ECO:0000313" key="2">
    <source>
        <dbReference type="EMBL" id="ERZ99248.1"/>
    </source>
</evidence>
<feature type="coiled-coil region" evidence="1">
    <location>
        <begin position="58"/>
        <end position="90"/>
    </location>
</feature>
<dbReference type="AlphaFoldDB" id="U9STH3"/>
<gene>
    <name evidence="2" type="ORF">GLOINDRAFT_88074</name>
</gene>
<keyword evidence="1" id="KW-0175">Coiled coil</keyword>
<dbReference type="HOGENOM" id="CLU_1714265_0_0_1"/>
<protein>
    <submittedName>
        <fullName evidence="2">Uncharacterized protein</fullName>
    </submittedName>
</protein>
<sequence length="153" mass="17701">MKKDYGMIQIPKYHNKQHLAETVSNTTNLEDVNNEIRVENLGRSSTSSINKENEVMLNIELEERKLTLLERQAKLRKEVAEAEAIELQNRQLKISIGFDVSVIELYRIGEGYLGIVLQKSQKSEVAKRNSSYLLYTTRVSLIFKRPLLQVEIH</sequence>
<evidence type="ECO:0000256" key="1">
    <source>
        <dbReference type="SAM" id="Coils"/>
    </source>
</evidence>
<proteinExistence type="predicted"/>
<dbReference type="EMBL" id="KI298124">
    <property type="protein sequence ID" value="ERZ99248.1"/>
    <property type="molecule type" value="Genomic_DNA"/>
</dbReference>
<organism evidence="2">
    <name type="scientific">Rhizophagus irregularis (strain DAOM 181602 / DAOM 197198 / MUCL 43194)</name>
    <name type="common">Arbuscular mycorrhizal fungus</name>
    <name type="synonym">Glomus intraradices</name>
    <dbReference type="NCBI Taxonomy" id="747089"/>
    <lineage>
        <taxon>Eukaryota</taxon>
        <taxon>Fungi</taxon>
        <taxon>Fungi incertae sedis</taxon>
        <taxon>Mucoromycota</taxon>
        <taxon>Glomeromycotina</taxon>
        <taxon>Glomeromycetes</taxon>
        <taxon>Glomerales</taxon>
        <taxon>Glomeraceae</taxon>
        <taxon>Rhizophagus</taxon>
    </lineage>
</organism>
<dbReference type="VEuPathDB" id="FungiDB:RhiirFUN_016084"/>
<name>U9STH3_RHIID</name>